<dbReference type="AlphaFoldDB" id="A0A8J7IDM5"/>
<evidence type="ECO:0000313" key="3">
    <source>
        <dbReference type="Proteomes" id="UP000640583"/>
    </source>
</evidence>
<keyword evidence="3" id="KW-1185">Reference proteome</keyword>
<gene>
    <name evidence="2" type="ORF">H1D41_13105</name>
</gene>
<dbReference type="Pfam" id="PF06568">
    <property type="entry name" value="YjiS-like"/>
    <property type="match status" value="1"/>
</dbReference>
<comment type="caution">
    <text evidence="2">The sequence shown here is derived from an EMBL/GenBank/DDBJ whole genome shotgun (WGS) entry which is preliminary data.</text>
</comment>
<evidence type="ECO:0000259" key="1">
    <source>
        <dbReference type="Pfam" id="PF06568"/>
    </source>
</evidence>
<protein>
    <submittedName>
        <fullName evidence="2">DUF1127 domain-containing protein</fullName>
    </submittedName>
</protein>
<dbReference type="Proteomes" id="UP000640583">
    <property type="component" value="Unassembled WGS sequence"/>
</dbReference>
<sequence>MTHTATVTAVTSYADFAAYANARPQATSIFARFAKMASVMRQRRALAHLDDHLLEDIGVSARAAHTEAHRIF</sequence>
<evidence type="ECO:0000313" key="2">
    <source>
        <dbReference type="EMBL" id="MBI1494578.1"/>
    </source>
</evidence>
<proteinExistence type="predicted"/>
<dbReference type="RefSeq" id="WP_107498198.1">
    <property type="nucleotide sequence ID" value="NZ_JADCKQ010000010.1"/>
</dbReference>
<accession>A0A8J7IDM5</accession>
<reference evidence="2" key="1">
    <citation type="submission" date="2020-10" db="EMBL/GenBank/DDBJ databases">
        <title>Paenihalocynthiibacter styelae gen. nov., sp. nov., isolated from stalked sea squirt Styela clava.</title>
        <authorList>
            <person name="Kim Y.-O."/>
            <person name="Yoon J.-H."/>
        </authorList>
    </citation>
    <scope>NUCLEOTIDE SEQUENCE</scope>
    <source>
        <strain evidence="2">MYP1-1</strain>
    </source>
</reference>
<dbReference type="EMBL" id="JADCKQ010000010">
    <property type="protein sequence ID" value="MBI1494578.1"/>
    <property type="molecule type" value="Genomic_DNA"/>
</dbReference>
<feature type="domain" description="YjiS-like" evidence="1">
    <location>
        <begin position="31"/>
        <end position="60"/>
    </location>
</feature>
<dbReference type="InterPro" id="IPR009506">
    <property type="entry name" value="YjiS-like"/>
</dbReference>
<organism evidence="2 3">
    <name type="scientific">Halocynthiibacter styelae</name>
    <dbReference type="NCBI Taxonomy" id="2761955"/>
    <lineage>
        <taxon>Bacteria</taxon>
        <taxon>Pseudomonadati</taxon>
        <taxon>Pseudomonadota</taxon>
        <taxon>Alphaproteobacteria</taxon>
        <taxon>Rhodobacterales</taxon>
        <taxon>Paracoccaceae</taxon>
        <taxon>Halocynthiibacter</taxon>
    </lineage>
</organism>
<name>A0A8J7IDM5_9RHOB</name>